<evidence type="ECO:0000256" key="1">
    <source>
        <dbReference type="ARBA" id="ARBA00006484"/>
    </source>
</evidence>
<reference evidence="5" key="1">
    <citation type="journal article" date="2023" name="Commun. Biol.">
        <title>Genome analysis of Parmales, the sister group of diatoms, reveals the evolutionary specialization of diatoms from phago-mixotrophs to photoautotrophs.</title>
        <authorList>
            <person name="Ban H."/>
            <person name="Sato S."/>
            <person name="Yoshikawa S."/>
            <person name="Yamada K."/>
            <person name="Nakamura Y."/>
            <person name="Ichinomiya M."/>
            <person name="Sato N."/>
            <person name="Blanc-Mathieu R."/>
            <person name="Endo H."/>
            <person name="Kuwata A."/>
            <person name="Ogata H."/>
        </authorList>
    </citation>
    <scope>NUCLEOTIDE SEQUENCE [LARGE SCALE GENOMIC DNA]</scope>
</reference>
<evidence type="ECO:0000256" key="2">
    <source>
        <dbReference type="ARBA" id="ARBA00023002"/>
    </source>
</evidence>
<protein>
    <submittedName>
        <fullName evidence="4">Uncharacterized protein</fullName>
    </submittedName>
</protein>
<dbReference type="AlphaFoldDB" id="A0A9W7G020"/>
<dbReference type="SUPFAM" id="SSF51735">
    <property type="entry name" value="NAD(P)-binding Rossmann-fold domains"/>
    <property type="match status" value="1"/>
</dbReference>
<dbReference type="Gene3D" id="3.40.50.720">
    <property type="entry name" value="NAD(P)-binding Rossmann-like Domain"/>
    <property type="match status" value="1"/>
</dbReference>
<proteinExistence type="inferred from homology"/>
<feature type="signal peptide" evidence="3">
    <location>
        <begin position="1"/>
        <end position="21"/>
    </location>
</feature>
<dbReference type="EMBL" id="BRYA01000702">
    <property type="protein sequence ID" value="GMI30239.1"/>
    <property type="molecule type" value="Genomic_DNA"/>
</dbReference>
<dbReference type="PRINTS" id="PR00081">
    <property type="entry name" value="GDHRDH"/>
</dbReference>
<dbReference type="Pfam" id="PF00106">
    <property type="entry name" value="adh_short"/>
    <property type="match status" value="1"/>
</dbReference>
<evidence type="ECO:0000313" key="5">
    <source>
        <dbReference type="Proteomes" id="UP001165065"/>
    </source>
</evidence>
<evidence type="ECO:0000256" key="3">
    <source>
        <dbReference type="SAM" id="SignalP"/>
    </source>
</evidence>
<dbReference type="OrthoDB" id="191139at2759"/>
<organism evidence="4 5">
    <name type="scientific">Triparma columacea</name>
    <dbReference type="NCBI Taxonomy" id="722753"/>
    <lineage>
        <taxon>Eukaryota</taxon>
        <taxon>Sar</taxon>
        <taxon>Stramenopiles</taxon>
        <taxon>Ochrophyta</taxon>
        <taxon>Bolidophyceae</taxon>
        <taxon>Parmales</taxon>
        <taxon>Triparmaceae</taxon>
        <taxon>Triparma</taxon>
    </lineage>
</organism>
<evidence type="ECO:0000313" key="4">
    <source>
        <dbReference type="EMBL" id="GMI30239.1"/>
    </source>
</evidence>
<dbReference type="GO" id="GO:0016491">
    <property type="term" value="F:oxidoreductase activity"/>
    <property type="evidence" value="ECO:0007669"/>
    <property type="project" value="UniProtKB-KW"/>
</dbReference>
<keyword evidence="3" id="KW-0732">Signal</keyword>
<dbReference type="Proteomes" id="UP001165065">
    <property type="component" value="Unassembled WGS sequence"/>
</dbReference>
<dbReference type="PANTHER" id="PTHR24320">
    <property type="entry name" value="RETINOL DEHYDROGENASE"/>
    <property type="match status" value="1"/>
</dbReference>
<dbReference type="InterPro" id="IPR036291">
    <property type="entry name" value="NAD(P)-bd_dom_sf"/>
</dbReference>
<keyword evidence="5" id="KW-1185">Reference proteome</keyword>
<sequence>MIKSAIVIIVALIVQWSLVQPGYQNDHHLLSSLSVSSSSTSMEHLDVVITGVTAGLGKELTSVLMESGATVYALARSKGKLDKLGEEMKDKKGKMIPIVCDLQDMTSVSKAADVVLEGVGLEGKIDYLINNAGMHYGNPFDTKSIDIAASKSDGMDKLFVTNYLSHFLLTKKLLPTIKNMVVQVSSSYHWQSDGDMLKVEPSNDTSVPSMPMAARGDFYDFNHRHTSYGNSKLAQVLHAKALARRLEKEGSGVRVVSVCPSWAATDIAPEGFFRWFVQTFAFSPGQGIYSALMAMFRPEVKSGDFVGNTEIVPIAAPYISKNLSINGVPLRGFIMDAAAQVLMMLQRFNFGWYIVGTSPESNDVGLQEGLYEWSEKAVEKYVNVA</sequence>
<feature type="chain" id="PRO_5040794248" evidence="3">
    <location>
        <begin position="22"/>
        <end position="385"/>
    </location>
</feature>
<gene>
    <name evidence="4" type="ORF">TrCOL_g5512</name>
</gene>
<dbReference type="InterPro" id="IPR002347">
    <property type="entry name" value="SDR_fam"/>
</dbReference>
<dbReference type="PANTHER" id="PTHR24320:SF148">
    <property type="entry name" value="NAD(P)-BINDING ROSSMANN-FOLD SUPERFAMILY PROTEIN"/>
    <property type="match status" value="1"/>
</dbReference>
<keyword evidence="2" id="KW-0560">Oxidoreductase</keyword>
<comment type="similarity">
    <text evidence="1">Belongs to the short-chain dehydrogenases/reductases (SDR) family.</text>
</comment>
<name>A0A9W7G020_9STRA</name>
<accession>A0A9W7G020</accession>
<comment type="caution">
    <text evidence="4">The sequence shown here is derived from an EMBL/GenBank/DDBJ whole genome shotgun (WGS) entry which is preliminary data.</text>
</comment>